<organism evidence="1 2">
    <name type="scientific">Heterostelium pallidum (strain ATCC 26659 / Pp 5 / PN500)</name>
    <name type="common">Cellular slime mold</name>
    <name type="synonym">Polysphondylium pallidum</name>
    <dbReference type="NCBI Taxonomy" id="670386"/>
    <lineage>
        <taxon>Eukaryota</taxon>
        <taxon>Amoebozoa</taxon>
        <taxon>Evosea</taxon>
        <taxon>Eumycetozoa</taxon>
        <taxon>Dictyostelia</taxon>
        <taxon>Acytosteliales</taxon>
        <taxon>Acytosteliaceae</taxon>
        <taxon>Heterostelium</taxon>
    </lineage>
</organism>
<name>D3AZK2_HETP5</name>
<dbReference type="InParanoid" id="D3AZK2"/>
<dbReference type="GeneID" id="31357909"/>
<evidence type="ECO:0000313" key="2">
    <source>
        <dbReference type="Proteomes" id="UP000001396"/>
    </source>
</evidence>
<evidence type="ECO:0000313" key="1">
    <source>
        <dbReference type="EMBL" id="EFA85381.1"/>
    </source>
</evidence>
<reference evidence="1 2" key="1">
    <citation type="journal article" date="2011" name="Genome Res.">
        <title>Phylogeny-wide analysis of social amoeba genomes highlights ancient origins for complex intercellular communication.</title>
        <authorList>
            <person name="Heidel A.J."/>
            <person name="Lawal H.M."/>
            <person name="Felder M."/>
            <person name="Schilde C."/>
            <person name="Helps N.R."/>
            <person name="Tunggal B."/>
            <person name="Rivero F."/>
            <person name="John U."/>
            <person name="Schleicher M."/>
            <person name="Eichinger L."/>
            <person name="Platzer M."/>
            <person name="Noegel A.A."/>
            <person name="Schaap P."/>
            <person name="Gloeckner G."/>
        </authorList>
    </citation>
    <scope>NUCLEOTIDE SEQUENCE [LARGE SCALE GENOMIC DNA]</scope>
    <source>
        <strain evidence="2">ATCC 26659 / Pp 5 / PN500</strain>
    </source>
</reference>
<accession>D3AZK2</accession>
<keyword evidence="2" id="KW-1185">Reference proteome</keyword>
<dbReference type="EMBL" id="ADBJ01000008">
    <property type="protein sequence ID" value="EFA85381.1"/>
    <property type="molecule type" value="Genomic_DNA"/>
</dbReference>
<dbReference type="Proteomes" id="UP000001396">
    <property type="component" value="Unassembled WGS sequence"/>
</dbReference>
<sequence>MDSCRCFDISFNISNTMLCEYCVNKLNISTKIQLIPNNSSTYLDNIPTNTASHLKNYVNLMDDEDNRNTLINNEEQTKFRYEPGYRVDDTDEMQQFIKYNEKEIPDSLWSRITSVIMPSYQLVDTKAKK</sequence>
<gene>
    <name evidence="1" type="ORF">PPL_02384</name>
</gene>
<dbReference type="RefSeq" id="XP_020437490.1">
    <property type="nucleotide sequence ID" value="XM_020573373.1"/>
</dbReference>
<comment type="caution">
    <text evidence="1">The sequence shown here is derived from an EMBL/GenBank/DDBJ whole genome shotgun (WGS) entry which is preliminary data.</text>
</comment>
<dbReference type="AlphaFoldDB" id="D3AZK2"/>
<proteinExistence type="predicted"/>
<protein>
    <submittedName>
        <fullName evidence="1">Uncharacterized protein</fullName>
    </submittedName>
</protein>